<dbReference type="InterPro" id="IPR000531">
    <property type="entry name" value="Beta-barrel_TonB"/>
</dbReference>
<reference evidence="10 11" key="1">
    <citation type="submission" date="2023-07" db="EMBL/GenBank/DDBJ databases">
        <title>Sorghum-associated microbial communities from plants grown in Nebraska, USA.</title>
        <authorList>
            <person name="Schachtman D."/>
        </authorList>
    </citation>
    <scope>NUCLEOTIDE SEQUENCE [LARGE SCALE GENOMIC DNA]</scope>
    <source>
        <strain evidence="10 11">BE314</strain>
    </source>
</reference>
<evidence type="ECO:0000313" key="11">
    <source>
        <dbReference type="Proteomes" id="UP001180453"/>
    </source>
</evidence>
<proteinExistence type="inferred from homology"/>
<evidence type="ECO:0000256" key="4">
    <source>
        <dbReference type="ARBA" id="ARBA00023237"/>
    </source>
</evidence>
<evidence type="ECO:0000256" key="7">
    <source>
        <dbReference type="SAM" id="SignalP"/>
    </source>
</evidence>
<keyword evidence="4" id="KW-0998">Cell outer membrane</keyword>
<evidence type="ECO:0000259" key="9">
    <source>
        <dbReference type="Pfam" id="PF07715"/>
    </source>
</evidence>
<keyword evidence="7" id="KW-0732">Signal</keyword>
<protein>
    <submittedName>
        <fullName evidence="10">TonB-dependent receptor</fullName>
    </submittedName>
</protein>
<evidence type="ECO:0000256" key="1">
    <source>
        <dbReference type="ARBA" id="ARBA00004442"/>
    </source>
</evidence>
<dbReference type="InterPro" id="IPR036942">
    <property type="entry name" value="Beta-barrel_TonB_sf"/>
</dbReference>
<feature type="region of interest" description="Disordered" evidence="6">
    <location>
        <begin position="955"/>
        <end position="983"/>
    </location>
</feature>
<dbReference type="Gene3D" id="2.170.130.10">
    <property type="entry name" value="TonB-dependent receptor, plug domain"/>
    <property type="match status" value="1"/>
</dbReference>
<dbReference type="NCBIfam" id="TIGR01782">
    <property type="entry name" value="TonB-Xanth-Caul"/>
    <property type="match status" value="1"/>
</dbReference>
<keyword evidence="11" id="KW-1185">Reference proteome</keyword>
<feature type="domain" description="TonB-dependent receptor plug" evidence="9">
    <location>
        <begin position="73"/>
        <end position="183"/>
    </location>
</feature>
<dbReference type="PANTHER" id="PTHR40980:SF3">
    <property type="entry name" value="TONB-DEPENDENT RECEPTOR-LIKE BETA-BARREL DOMAIN-CONTAINING PROTEIN"/>
    <property type="match status" value="1"/>
</dbReference>
<evidence type="ECO:0000259" key="8">
    <source>
        <dbReference type="Pfam" id="PF00593"/>
    </source>
</evidence>
<feature type="signal peptide" evidence="7">
    <location>
        <begin position="1"/>
        <end position="21"/>
    </location>
</feature>
<dbReference type="PANTHER" id="PTHR40980">
    <property type="entry name" value="PLUG DOMAIN-CONTAINING PROTEIN"/>
    <property type="match status" value="1"/>
</dbReference>
<comment type="caution">
    <text evidence="10">The sequence shown here is derived from an EMBL/GenBank/DDBJ whole genome shotgun (WGS) entry which is preliminary data.</text>
</comment>
<dbReference type="EMBL" id="JAVDXU010000003">
    <property type="protein sequence ID" value="MDR7271334.1"/>
    <property type="molecule type" value="Genomic_DNA"/>
</dbReference>
<dbReference type="InterPro" id="IPR037066">
    <property type="entry name" value="Plug_dom_sf"/>
</dbReference>
<evidence type="ECO:0000256" key="3">
    <source>
        <dbReference type="ARBA" id="ARBA00023136"/>
    </source>
</evidence>
<organism evidence="10 11">
    <name type="scientific">Roseateles saccharophilus</name>
    <name type="common">Pseudomonas saccharophila</name>
    <dbReference type="NCBI Taxonomy" id="304"/>
    <lineage>
        <taxon>Bacteria</taxon>
        <taxon>Pseudomonadati</taxon>
        <taxon>Pseudomonadota</taxon>
        <taxon>Betaproteobacteria</taxon>
        <taxon>Burkholderiales</taxon>
        <taxon>Sphaerotilaceae</taxon>
        <taxon>Roseateles</taxon>
    </lineage>
</organism>
<dbReference type="Proteomes" id="UP001180453">
    <property type="component" value="Unassembled WGS sequence"/>
</dbReference>
<dbReference type="InterPro" id="IPR010104">
    <property type="entry name" value="TonB_rcpt_bac"/>
</dbReference>
<evidence type="ECO:0000256" key="5">
    <source>
        <dbReference type="RuleBase" id="RU003357"/>
    </source>
</evidence>
<evidence type="ECO:0000256" key="2">
    <source>
        <dbReference type="ARBA" id="ARBA00009810"/>
    </source>
</evidence>
<dbReference type="Pfam" id="PF07715">
    <property type="entry name" value="Plug"/>
    <property type="match status" value="1"/>
</dbReference>
<feature type="chain" id="PRO_5046078635" evidence="7">
    <location>
        <begin position="22"/>
        <end position="1248"/>
    </location>
</feature>
<comment type="subcellular location">
    <subcellularLocation>
        <location evidence="1 5">Cell outer membrane</location>
    </subcellularLocation>
</comment>
<keyword evidence="10" id="KW-0675">Receptor</keyword>
<dbReference type="Pfam" id="PF00593">
    <property type="entry name" value="TonB_dep_Rec_b-barrel"/>
    <property type="match status" value="1"/>
</dbReference>
<sequence length="1248" mass="134380">MNKFSKPAVATAVTMTLALWAQQAALAQQATKPDDGKPTARKPDAPVQELESVLVIGTRQSQQSSINRKKRGATAQDSIVAEDVGAFPDRNIGEAISRIAGVALDRGDFGEGVNVSIRGNGPELTRVEMDGMAVRSGAGTDLLGGGDGRGTEFRELSSDLIKSVDIVKGSTAAMVEGSLGGGVIITTRTGLDFDKPYYSFKAEASRSDLAKKTTPNFNLVLADKFLDKRLGVLVNLSKSRYKSEQHGVTQGGSNNQQGLVRLADFDGSPEKTFTFNPATLAGDTINTPILASTLTGGGFFNSSSPMELLTKSAAAKTKADCFTAFPDLTTAQINAMANTSGNRTNAYTQRQNEQITCLNQWNDYSPSQTAGFRYNFKSQDDRREGGDIRLDFKVNDKLTAYTKLSLTKRHVDDIVGFLGVGSSTLFNGAGTFSDNTTTNTRSLAAGQSAFASLLPQSYSWRASNVPLIKGTTTNVLPGYTVDSSHHLTSYSTNNGSFGTDTIFSTIDTDNKTLMLGGEYRDDRLTVQAMGGTTKSTAMRYDRRASFSYNYGVGNFALQPNGIWSFTLPNGSNNDQLNFPAYAQLNPAVAAAAFPASATNPTSVPAYTAAQRAQYTNNTLLQVIRSFDTESSEKTGKVDIAYNLIDKLPFLTSLKGGLNYRNTGGSTWSGAGGTVKDPVGTYGQAGFVPGVYMPQVNTRWNVVGCENTAGSQAAGGQPCAYGYIPNNQLNTGTGSVAAGTTTLTRAQYEDLIRQTMTLAPAGQFYGGSKDRPATLIDGWNQIDIDKLFQMAGIPVRLDCFRSCTASDGKVYDMPVTQFTEKSQAGYVMTDFEIDRVPFTDWSLPFGMELAGNIGVRVVKTDVSGTGYMTFRSVRKTPIWYTDPTNAGATVSYTLAQNTSIAAKSTDVMPSLNLAAWPIVDKLALRYYIGKTIARPPVSKLLPSGGTTVVCSNSQIIEEDPDDPDGSPGDQRCTGTLGNPALKPQTNVNQNLSLEWYANRDTSLSVGIFRQRGLIGAPTLGVVRSNSKVFTTSNASDPFTGESLKDIEFAYTQWENAPASTRRGIEFGLKTAFTFLPSFLRYTGIDANYSRVRSTQGAPTLDLISGDVLPIANEPKYSWNASLWYDDGGFQARVAMQVVAARYYTFSPNTGNNVGVFNYPSIGTAYRTGLTSYNPGAPIFGNRTAFIDAKVSYRFKNGLELFADVRNLTGERTQSTTGGYQNYADDIPSIYGDGYNGRRFTVGMTIRSPR</sequence>
<dbReference type="RefSeq" id="WP_310268389.1">
    <property type="nucleotide sequence ID" value="NZ_JAVDXU010000003.1"/>
</dbReference>
<keyword evidence="5" id="KW-0798">TonB box</keyword>
<keyword evidence="3 5" id="KW-0472">Membrane</keyword>
<feature type="domain" description="TonB-dependent receptor-like beta-barrel" evidence="8">
    <location>
        <begin position="603"/>
        <end position="1206"/>
    </location>
</feature>
<dbReference type="Gene3D" id="2.40.170.20">
    <property type="entry name" value="TonB-dependent receptor, beta-barrel domain"/>
    <property type="match status" value="1"/>
</dbReference>
<name>A0ABU1YR56_ROSSA</name>
<dbReference type="InterPro" id="IPR012910">
    <property type="entry name" value="Plug_dom"/>
</dbReference>
<comment type="similarity">
    <text evidence="2 5">Belongs to the TonB-dependent receptor family.</text>
</comment>
<gene>
    <name evidence="10" type="ORF">J2X20_004002</name>
</gene>
<dbReference type="SUPFAM" id="SSF56935">
    <property type="entry name" value="Porins"/>
    <property type="match status" value="1"/>
</dbReference>
<evidence type="ECO:0000256" key="6">
    <source>
        <dbReference type="SAM" id="MobiDB-lite"/>
    </source>
</evidence>
<evidence type="ECO:0000313" key="10">
    <source>
        <dbReference type="EMBL" id="MDR7271334.1"/>
    </source>
</evidence>
<accession>A0ABU1YR56</accession>